<organism evidence="3 4">
    <name type="scientific">Hydra vulgaris</name>
    <name type="common">Hydra</name>
    <name type="synonym">Hydra attenuata</name>
    <dbReference type="NCBI Taxonomy" id="6087"/>
    <lineage>
        <taxon>Eukaryota</taxon>
        <taxon>Metazoa</taxon>
        <taxon>Cnidaria</taxon>
        <taxon>Hydrozoa</taxon>
        <taxon>Hydroidolina</taxon>
        <taxon>Anthoathecata</taxon>
        <taxon>Aplanulata</taxon>
        <taxon>Hydridae</taxon>
        <taxon>Hydra</taxon>
    </lineage>
</organism>
<feature type="transmembrane region" description="Helical" evidence="1">
    <location>
        <begin position="1057"/>
        <end position="1080"/>
    </location>
</feature>
<feature type="transmembrane region" description="Helical" evidence="1">
    <location>
        <begin position="1359"/>
        <end position="1378"/>
    </location>
</feature>
<evidence type="ECO:0000313" key="4">
    <source>
        <dbReference type="RefSeq" id="XP_065651726.1"/>
    </source>
</evidence>
<feature type="transmembrane region" description="Helical" evidence="1">
    <location>
        <begin position="1138"/>
        <end position="1156"/>
    </location>
</feature>
<keyword evidence="3" id="KW-1185">Reference proteome</keyword>
<feature type="transmembrane region" description="Helical" evidence="1">
    <location>
        <begin position="1233"/>
        <end position="1250"/>
    </location>
</feature>
<keyword evidence="1" id="KW-0812">Transmembrane</keyword>
<feature type="transmembrane region" description="Helical" evidence="1">
    <location>
        <begin position="1283"/>
        <end position="1308"/>
    </location>
</feature>
<sequence length="1534" mass="172903">MNTSFNAIILMMYLLITLKKYQCNIYFPELYEDALYKPKNLGPSPMLYQTVSSSNTTMVEWVFINNELYADAKFAEDSGPSNCILARINLTGLTADICMTIHNVMLVRDYTYLISVQCQSKNRAVLIKLSNSCLNEDSFSVDWEVVYTAFDNKRELHLNMIGNKSSIIVWLRRSQFYSIINVQNWPDSKVQLESNLVIGELQSEIKIIDVAGSRESLYVFSDMCLYSCPLTACRELEVVADSCVLTPNNETVSGLMQTANDGERIILLDKYMPLSLESHSFRCFFAIYCAGRLTHHMYKCGGFIIQDIVMTFNMVTSSLSQHFPCSISQEASLIGCLILGEPRIFDISDRKSAYPISAFTVSAWRLGVAINRFGFASSDIFFFEIVPSLTADPRGFIFNVRAELQPALIASRLLYPSLATSITPAESFILVNHRTRDIWLFSHGGRLFFRDGSKENALSIDFEYAETYSFFIADTFSSAGINHNFEHPFAFYSPDGKSFAYLSYYRSPYGAFSASAITVTNATVANLRSIVSISDKVFIIQAGINHGNDLLLAIQKLSNNYLTIQIFKISDMAQISYNMSGIMAQAEVKGSWSWDEFDATESTRIWVIYFSSSDKFVMASHNDTALTTTLLEYKIKSDYTIEFQRSGIISNCLAVTNSNDYMRLQIVILCAETLLSNLINQTYHIKFVSAITMQTTCTQNIDHKFGSLLSKYDDLFVTNIPILDFNEVAQRLAISYEKTVLMYATDTCPFRLLYRFDHTDLIAGIGMIHTGQDNKPFGITFVTYLQKVDLIGDCINGYGVDTVLPRNYFCSRCTPGHVGLGCRTCPAGFYCSDYSQLQPSGACPEGFYCLEGTSTSNPMADVLDKTASPPHLCPAGAYCPAGTAQRFANDESANAPQSCLAGFFCPLGSVKPTQEKCPENSTTKVGAKVLEDCYCKPNFYGSPQTRCMPCLNHALCPGGNSNITNSSLFVPNGYWPDTLNNLRMLVKCYSTMSRFTPCNGSICKLQCGNRTYADQVIECNGTCSNPCEKGHTGRLCSACENGYYRKSPFHCAPCVMGVRQTVCVVAALLSSIFILTIYFIRKHLGTKESPDKVLISDQQLLEMLITVLLVLLGISSTATVLFMVFIVIIVYMQQLRSPAYATITFIFYIQTLQVLMQGNFVWPNFMRYLLQFLEVMYAPVPGLACLPNFYTGENLGWEGAFILIFSLPVILGFLVGAYMFITGTVQKRPVWRRAFMSYCLFMSVLFFPLSNMSLRTLSCSLDPIVGKYYMSSEPWKECRLDSIIQICGILGTVFYFIGIPFTLHYWYFMRVFPDDIVEEIGRMFLPAGINGNETFVIFLTIRWMVMSIILSFVPLSWGMQRSLILALLMTNIIFVMNLRPYEKYSPRDPQNLTMNERKWFDRLCKTMSGNFLDVTTLVAIILSYAALDSRDNWAILQIKSFGIGIANLIIIAYFIFFILLEDRLTLFPKTAKCLAKMETFCCCFSRSYDYVNDRSADESMLVEETKTNKNLYESKEGIKPGVNEVKMDLYLYGK</sequence>
<feature type="chain" id="PRO_5046926193" evidence="2">
    <location>
        <begin position="24"/>
        <end position="1534"/>
    </location>
</feature>
<reference evidence="4" key="1">
    <citation type="submission" date="2025-08" db="UniProtKB">
        <authorList>
            <consortium name="RefSeq"/>
        </authorList>
    </citation>
    <scope>IDENTIFICATION</scope>
</reference>
<feature type="transmembrane region" description="Helical" evidence="1">
    <location>
        <begin position="1201"/>
        <end position="1221"/>
    </location>
</feature>
<keyword evidence="2" id="KW-0732">Signal</keyword>
<evidence type="ECO:0000256" key="2">
    <source>
        <dbReference type="SAM" id="SignalP"/>
    </source>
</evidence>
<feature type="transmembrane region" description="Helical" evidence="1">
    <location>
        <begin position="1168"/>
        <end position="1189"/>
    </location>
</feature>
<dbReference type="GeneID" id="101236455"/>
<evidence type="ECO:0000256" key="1">
    <source>
        <dbReference type="SAM" id="Phobius"/>
    </source>
</evidence>
<evidence type="ECO:0000313" key="3">
    <source>
        <dbReference type="Proteomes" id="UP001652625"/>
    </source>
</evidence>
<dbReference type="Proteomes" id="UP001652625">
    <property type="component" value="Chromosome 04"/>
</dbReference>
<feature type="signal peptide" evidence="2">
    <location>
        <begin position="1"/>
        <end position="23"/>
    </location>
</feature>
<accession>A0ABM4BRF0</accession>
<feature type="transmembrane region" description="Helical" evidence="1">
    <location>
        <begin position="1329"/>
        <end position="1353"/>
    </location>
</feature>
<protein>
    <submittedName>
        <fullName evidence="4">Uncharacterized protein LOC101236455 isoform X2</fullName>
    </submittedName>
</protein>
<feature type="transmembrane region" description="Helical" evidence="1">
    <location>
        <begin position="1433"/>
        <end position="1460"/>
    </location>
</feature>
<feature type="transmembrane region" description="Helical" evidence="1">
    <location>
        <begin position="1407"/>
        <end position="1427"/>
    </location>
</feature>
<dbReference type="SMART" id="SM01411">
    <property type="entry name" value="Ephrin_rec_like"/>
    <property type="match status" value="2"/>
</dbReference>
<keyword evidence="1" id="KW-0472">Membrane</keyword>
<name>A0ABM4BRF0_HYDVU</name>
<feature type="transmembrane region" description="Helical" evidence="1">
    <location>
        <begin position="1101"/>
        <end position="1132"/>
    </location>
</feature>
<keyword evidence="1" id="KW-1133">Transmembrane helix</keyword>
<gene>
    <name evidence="4" type="primary">LOC101236455</name>
</gene>
<dbReference type="RefSeq" id="XP_065651726.1">
    <property type="nucleotide sequence ID" value="XM_065795654.1"/>
</dbReference>
<proteinExistence type="predicted"/>